<name>A0A0N8KEN1_9HYPH</name>
<dbReference type="Proteomes" id="UP000050497">
    <property type="component" value="Unassembled WGS sequence"/>
</dbReference>
<keyword evidence="4" id="KW-1185">Reference proteome</keyword>
<dbReference type="EMBL" id="LJSX01000005">
    <property type="protein sequence ID" value="KPQ11802.1"/>
    <property type="molecule type" value="Genomic_DNA"/>
</dbReference>
<dbReference type="Pfam" id="PF10094">
    <property type="entry name" value="DUF2332"/>
    <property type="match status" value="1"/>
</dbReference>
<evidence type="ECO:0008006" key="5">
    <source>
        <dbReference type="Google" id="ProtNLM"/>
    </source>
</evidence>
<evidence type="ECO:0000313" key="2">
    <source>
        <dbReference type="EMBL" id="SCC82273.1"/>
    </source>
</evidence>
<comment type="caution">
    <text evidence="1">The sequence shown here is derived from an EMBL/GenBank/DDBJ whole genome shotgun (WGS) entry which is preliminary data.</text>
</comment>
<evidence type="ECO:0000313" key="4">
    <source>
        <dbReference type="Proteomes" id="UP000182800"/>
    </source>
</evidence>
<proteinExistence type="predicted"/>
<protein>
    <recommendedName>
        <fullName evidence="5">DUF2332 domain-containing protein</fullName>
    </recommendedName>
</protein>
<accession>A0A0N8KEN1</accession>
<sequence>MRPDSLAARYLRFARTEARGRSAIYEILARHVAQSPRVLAFLDRLPPDRQQPNLLFAAMRLVAGTPASPDAFDAAIADQAEAIAGIMRTRTTQTNEPGRCAVLLPALARIEGPLALIEVGASAGLCLLPDAYGYDWGHQTLAPPERFTASAPVLACAATPNTPLPSRHPEIVWRAGLDLNPLDASKDEDVAWLEHLIWPEHHERLARLRKAIAIARSERPRVEAGDLRRDLPDLIAAAPRDATVVVFHTAVLSYVAQQHDRDAFAESMMNDPRVFWLSNESPRVFPRSAAAAGQVHDDMFLLTGNGEPLAWTGPHGQEIRWLW</sequence>
<dbReference type="RefSeq" id="WP_238947260.1">
    <property type="nucleotide sequence ID" value="NZ_FMBM01000002.1"/>
</dbReference>
<evidence type="ECO:0000313" key="1">
    <source>
        <dbReference type="EMBL" id="KPQ11802.1"/>
    </source>
</evidence>
<reference evidence="1 3" key="1">
    <citation type="submission" date="2015-09" db="EMBL/GenBank/DDBJ databases">
        <title>Identification and resolution of microdiversity through metagenomic sequencing of parallel consortia.</title>
        <authorList>
            <person name="Nelson W.C."/>
            <person name="Romine M.F."/>
            <person name="Lindemann S.R."/>
        </authorList>
    </citation>
    <scope>NUCLEOTIDE SEQUENCE [LARGE SCALE GENOMIC DNA]</scope>
    <source>
        <strain evidence="1">HL-109</strain>
    </source>
</reference>
<dbReference type="InterPro" id="IPR011200">
    <property type="entry name" value="UCP012608"/>
</dbReference>
<dbReference type="EMBL" id="FMBM01000002">
    <property type="protein sequence ID" value="SCC82273.1"/>
    <property type="molecule type" value="Genomic_DNA"/>
</dbReference>
<dbReference type="AlphaFoldDB" id="A0A0N8KEN1"/>
<organism evidence="1 3">
    <name type="scientific">Saliniramus fredricksonii</name>
    <dbReference type="NCBI Taxonomy" id="1653334"/>
    <lineage>
        <taxon>Bacteria</taxon>
        <taxon>Pseudomonadati</taxon>
        <taxon>Pseudomonadota</taxon>
        <taxon>Alphaproteobacteria</taxon>
        <taxon>Hyphomicrobiales</taxon>
        <taxon>Salinarimonadaceae</taxon>
        <taxon>Saliniramus</taxon>
    </lineage>
</organism>
<evidence type="ECO:0000313" key="3">
    <source>
        <dbReference type="Proteomes" id="UP000050497"/>
    </source>
</evidence>
<dbReference type="PATRIC" id="fig|1653334.4.peg.1658"/>
<dbReference type="Proteomes" id="UP000182800">
    <property type="component" value="Unassembled WGS sequence"/>
</dbReference>
<dbReference type="STRING" id="1653334.GA0071312_3254"/>
<reference evidence="2 4" key="2">
    <citation type="submission" date="2016-08" db="EMBL/GenBank/DDBJ databases">
        <authorList>
            <person name="Varghese N."/>
            <person name="Submissions Spin"/>
        </authorList>
    </citation>
    <scope>NUCLEOTIDE SEQUENCE [LARGE SCALE GENOMIC DNA]</scope>
    <source>
        <strain evidence="2 4">HL-109</strain>
    </source>
</reference>
<gene>
    <name evidence="2" type="ORF">GA0071312_3254</name>
    <name evidence="1" type="ORF">HLUCCO17_04815</name>
</gene>